<dbReference type="AlphaFoldDB" id="A0A0A9C229"/>
<name>A0A0A9C229_ARUDO</name>
<reference evidence="1" key="1">
    <citation type="submission" date="2014-09" db="EMBL/GenBank/DDBJ databases">
        <authorList>
            <person name="Magalhaes I.L.F."/>
            <person name="Oliveira U."/>
            <person name="Santos F.R."/>
            <person name="Vidigal T.H.D.A."/>
            <person name="Brescovit A.D."/>
            <person name="Santos A.J."/>
        </authorList>
    </citation>
    <scope>NUCLEOTIDE SEQUENCE</scope>
    <source>
        <tissue evidence="1">Shoot tissue taken approximately 20 cm above the soil surface</tissue>
    </source>
</reference>
<sequence>MSCAHFRSNRWQENSG</sequence>
<dbReference type="EMBL" id="GBRH01229377">
    <property type="protein sequence ID" value="JAD68518.1"/>
    <property type="molecule type" value="Transcribed_RNA"/>
</dbReference>
<evidence type="ECO:0000313" key="1">
    <source>
        <dbReference type="EMBL" id="JAD68518.1"/>
    </source>
</evidence>
<accession>A0A0A9C229</accession>
<proteinExistence type="predicted"/>
<reference evidence="1" key="2">
    <citation type="journal article" date="2015" name="Data Brief">
        <title>Shoot transcriptome of the giant reed, Arundo donax.</title>
        <authorList>
            <person name="Barrero R.A."/>
            <person name="Guerrero F.D."/>
            <person name="Moolhuijzen P."/>
            <person name="Goolsby J.A."/>
            <person name="Tidwell J."/>
            <person name="Bellgard S.E."/>
            <person name="Bellgard M.I."/>
        </authorList>
    </citation>
    <scope>NUCLEOTIDE SEQUENCE</scope>
    <source>
        <tissue evidence="1">Shoot tissue taken approximately 20 cm above the soil surface</tissue>
    </source>
</reference>
<protein>
    <submittedName>
        <fullName evidence="1">Uncharacterized protein</fullName>
    </submittedName>
</protein>
<organism evidence="1">
    <name type="scientific">Arundo donax</name>
    <name type="common">Giant reed</name>
    <name type="synonym">Donax arundinaceus</name>
    <dbReference type="NCBI Taxonomy" id="35708"/>
    <lineage>
        <taxon>Eukaryota</taxon>
        <taxon>Viridiplantae</taxon>
        <taxon>Streptophyta</taxon>
        <taxon>Embryophyta</taxon>
        <taxon>Tracheophyta</taxon>
        <taxon>Spermatophyta</taxon>
        <taxon>Magnoliopsida</taxon>
        <taxon>Liliopsida</taxon>
        <taxon>Poales</taxon>
        <taxon>Poaceae</taxon>
        <taxon>PACMAD clade</taxon>
        <taxon>Arundinoideae</taxon>
        <taxon>Arundineae</taxon>
        <taxon>Arundo</taxon>
    </lineage>
</organism>